<name>A0A8K0HB93_9ROSA</name>
<reference evidence="1" key="1">
    <citation type="submission" date="2020-03" db="EMBL/GenBank/DDBJ databases">
        <title>A high-quality chromosome-level genome assembly of a woody plant with both climbing and erect habits, Rhamnella rubrinervis.</title>
        <authorList>
            <person name="Lu Z."/>
            <person name="Yang Y."/>
            <person name="Zhu X."/>
            <person name="Sun Y."/>
        </authorList>
    </citation>
    <scope>NUCLEOTIDE SEQUENCE</scope>
    <source>
        <strain evidence="1">BYM</strain>
        <tissue evidence="1">Leaf</tissue>
    </source>
</reference>
<organism evidence="1 2">
    <name type="scientific">Rhamnella rubrinervis</name>
    <dbReference type="NCBI Taxonomy" id="2594499"/>
    <lineage>
        <taxon>Eukaryota</taxon>
        <taxon>Viridiplantae</taxon>
        <taxon>Streptophyta</taxon>
        <taxon>Embryophyta</taxon>
        <taxon>Tracheophyta</taxon>
        <taxon>Spermatophyta</taxon>
        <taxon>Magnoliopsida</taxon>
        <taxon>eudicotyledons</taxon>
        <taxon>Gunneridae</taxon>
        <taxon>Pentapetalae</taxon>
        <taxon>rosids</taxon>
        <taxon>fabids</taxon>
        <taxon>Rosales</taxon>
        <taxon>Rhamnaceae</taxon>
        <taxon>rhamnoid group</taxon>
        <taxon>Rhamneae</taxon>
        <taxon>Rhamnella</taxon>
    </lineage>
</organism>
<keyword evidence="2" id="KW-1185">Reference proteome</keyword>
<dbReference type="AlphaFoldDB" id="A0A8K0HB93"/>
<protein>
    <submittedName>
        <fullName evidence="1">Uncharacterized protein</fullName>
    </submittedName>
</protein>
<dbReference type="OrthoDB" id="848208at2759"/>
<proteinExistence type="predicted"/>
<gene>
    <name evidence="1" type="ORF">FNV43_RR10159</name>
</gene>
<evidence type="ECO:0000313" key="1">
    <source>
        <dbReference type="EMBL" id="KAF3449431.1"/>
    </source>
</evidence>
<sequence length="104" mass="11093">MGQIQIPSVTVGEKYGSNKAFCKCGEGWTCVITRTEGPDAGKTFKCSGNCSCVIEADGTETKTEDLNLPQELQNIDEAAAYCKCGEGWSCVITKIEESAPAKAF</sequence>
<accession>A0A8K0HB93</accession>
<dbReference type="Proteomes" id="UP000796880">
    <property type="component" value="Unassembled WGS sequence"/>
</dbReference>
<dbReference type="EMBL" id="VOIH02000004">
    <property type="protein sequence ID" value="KAF3449431.1"/>
    <property type="molecule type" value="Genomic_DNA"/>
</dbReference>
<comment type="caution">
    <text evidence="1">The sequence shown here is derived from an EMBL/GenBank/DDBJ whole genome shotgun (WGS) entry which is preliminary data.</text>
</comment>
<evidence type="ECO:0000313" key="2">
    <source>
        <dbReference type="Proteomes" id="UP000796880"/>
    </source>
</evidence>